<dbReference type="Pfam" id="PF03061">
    <property type="entry name" value="4HBT"/>
    <property type="match status" value="1"/>
</dbReference>
<accession>A0A0U4WJD2</accession>
<evidence type="ECO:0000259" key="3">
    <source>
        <dbReference type="Pfam" id="PF03061"/>
    </source>
</evidence>
<dbReference type="NCBIfam" id="TIGR00369">
    <property type="entry name" value="unchar_dom_1"/>
    <property type="match status" value="1"/>
</dbReference>
<evidence type="ECO:0000256" key="1">
    <source>
        <dbReference type="ARBA" id="ARBA00008324"/>
    </source>
</evidence>
<evidence type="ECO:0000256" key="2">
    <source>
        <dbReference type="ARBA" id="ARBA00022801"/>
    </source>
</evidence>
<dbReference type="Proteomes" id="UP000064137">
    <property type="component" value="Chromosome"/>
</dbReference>
<organism evidence="4 5">
    <name type="scientific">Pseudomonas oryzihabitans</name>
    <dbReference type="NCBI Taxonomy" id="47885"/>
    <lineage>
        <taxon>Bacteria</taxon>
        <taxon>Pseudomonadati</taxon>
        <taxon>Pseudomonadota</taxon>
        <taxon>Gammaproteobacteria</taxon>
        <taxon>Pseudomonadales</taxon>
        <taxon>Pseudomonadaceae</taxon>
        <taxon>Pseudomonas</taxon>
    </lineage>
</organism>
<dbReference type="CDD" id="cd03443">
    <property type="entry name" value="PaaI_thioesterase"/>
    <property type="match status" value="1"/>
</dbReference>
<evidence type="ECO:0000313" key="4">
    <source>
        <dbReference type="EMBL" id="ALZ85490.1"/>
    </source>
</evidence>
<name>A0A0U4WJD2_9PSED</name>
<feature type="domain" description="Thioesterase" evidence="3">
    <location>
        <begin position="51"/>
        <end position="129"/>
    </location>
</feature>
<dbReference type="InterPro" id="IPR003736">
    <property type="entry name" value="PAAI_dom"/>
</dbReference>
<dbReference type="PANTHER" id="PTHR43240:SF5">
    <property type="entry name" value="1,4-DIHYDROXY-2-NAPHTHOYL-COA THIOESTERASE 1"/>
    <property type="match status" value="1"/>
</dbReference>
<dbReference type="SUPFAM" id="SSF54637">
    <property type="entry name" value="Thioesterase/thiol ester dehydrase-isomerase"/>
    <property type="match status" value="1"/>
</dbReference>
<reference evidence="4 5" key="1">
    <citation type="submission" date="2016-01" db="EMBL/GenBank/DDBJ databases">
        <title>Annotation of Pseudomonas oryzihabitans USDA-ARS-USMARC-56511.</title>
        <authorList>
            <person name="Harhay G.P."/>
            <person name="Harhay D.M."/>
            <person name="Smith T.P.L."/>
            <person name="Bono J.L."/>
            <person name="Heaton M.P."/>
            <person name="Clawson M.L."/>
            <person name="Chitko-Mckown C.G."/>
            <person name="Capik S.F."/>
            <person name="DeDonder K.D."/>
            <person name="Apley M.D."/>
            <person name="Lubbers B.V."/>
            <person name="White B.J."/>
            <person name="Larson R.L."/>
        </authorList>
    </citation>
    <scope>NUCLEOTIDE SEQUENCE [LARGE SCALE GENOMIC DNA]</scope>
    <source>
        <strain evidence="4 5">USDA-ARS-USMARC-56511</strain>
    </source>
</reference>
<comment type="similarity">
    <text evidence="1">Belongs to the thioesterase PaaI family.</text>
</comment>
<protein>
    <submittedName>
        <fullName evidence="4">Esterase</fullName>
    </submittedName>
</protein>
<dbReference type="AlphaFoldDB" id="A0A0U4WJD2"/>
<evidence type="ECO:0000313" key="5">
    <source>
        <dbReference type="Proteomes" id="UP000064137"/>
    </source>
</evidence>
<dbReference type="KEGG" id="por:APT59_15290"/>
<dbReference type="RefSeq" id="WP_059315636.1">
    <property type="nucleotide sequence ID" value="NZ_CP013987.1"/>
</dbReference>
<dbReference type="PANTHER" id="PTHR43240">
    <property type="entry name" value="1,4-DIHYDROXY-2-NAPHTHOYL-COA THIOESTERASE 1"/>
    <property type="match status" value="1"/>
</dbReference>
<dbReference type="Gene3D" id="3.10.129.10">
    <property type="entry name" value="Hotdog Thioesterase"/>
    <property type="match status" value="1"/>
</dbReference>
<dbReference type="InterPro" id="IPR006683">
    <property type="entry name" value="Thioestr_dom"/>
</dbReference>
<keyword evidence="2" id="KW-0378">Hydrolase</keyword>
<dbReference type="InterPro" id="IPR029069">
    <property type="entry name" value="HotDog_dom_sf"/>
</dbReference>
<dbReference type="GO" id="GO:0061522">
    <property type="term" value="F:1,4-dihydroxy-2-naphthoyl-CoA thioesterase activity"/>
    <property type="evidence" value="ECO:0007669"/>
    <property type="project" value="TreeGrafter"/>
</dbReference>
<dbReference type="EMBL" id="CP013987">
    <property type="protein sequence ID" value="ALZ85490.1"/>
    <property type="molecule type" value="Genomic_DNA"/>
</dbReference>
<dbReference type="GO" id="GO:0005829">
    <property type="term" value="C:cytosol"/>
    <property type="evidence" value="ECO:0007669"/>
    <property type="project" value="TreeGrafter"/>
</dbReference>
<dbReference type="OrthoDB" id="9798208at2"/>
<sequence>MSIWQTLPDPADLGRQLENTLGEHLDMRIEAWDDSSLTASMVVDKRTHQPMGLLHGGASVALAETVGSIASMLCVDRSRYYCVGQEINANHLRGVRAGRVTAVARPLHLGRSSHVWDIRLNDEEGRLTCVSRLTVAVVPLQRDHPST</sequence>
<proteinExistence type="inferred from homology"/>
<gene>
    <name evidence="4" type="ORF">APT59_15290</name>
</gene>